<feature type="region of interest" description="Disordered" evidence="1">
    <location>
        <begin position="1"/>
        <end position="39"/>
    </location>
</feature>
<proteinExistence type="predicted"/>
<reference evidence="2" key="1">
    <citation type="submission" date="2020-02" db="EMBL/GenBank/DDBJ databases">
        <authorList>
            <person name="Meier V. D."/>
        </authorList>
    </citation>
    <scope>NUCLEOTIDE SEQUENCE</scope>
    <source>
        <strain evidence="2">AVDCRST_MAG19</strain>
    </source>
</reference>
<dbReference type="EMBL" id="CADCWL010000090">
    <property type="protein sequence ID" value="CAA9563810.1"/>
    <property type="molecule type" value="Genomic_DNA"/>
</dbReference>
<accession>A0A6J4UYR1</accession>
<name>A0A6J4UYR1_9BACT</name>
<gene>
    <name evidence="2" type="ORF">AVDCRST_MAG19-2050</name>
</gene>
<feature type="non-terminal residue" evidence="2">
    <location>
        <position position="131"/>
    </location>
</feature>
<protein>
    <submittedName>
        <fullName evidence="2">Uncharacterized protein</fullName>
    </submittedName>
</protein>
<evidence type="ECO:0000313" key="2">
    <source>
        <dbReference type="EMBL" id="CAA9563810.1"/>
    </source>
</evidence>
<evidence type="ECO:0000256" key="1">
    <source>
        <dbReference type="SAM" id="MobiDB-lite"/>
    </source>
</evidence>
<organism evidence="2">
    <name type="scientific">uncultured Thermomicrobiales bacterium</name>
    <dbReference type="NCBI Taxonomy" id="1645740"/>
    <lineage>
        <taxon>Bacteria</taxon>
        <taxon>Pseudomonadati</taxon>
        <taxon>Thermomicrobiota</taxon>
        <taxon>Thermomicrobia</taxon>
        <taxon>Thermomicrobiales</taxon>
        <taxon>environmental samples</taxon>
    </lineage>
</organism>
<feature type="non-terminal residue" evidence="2">
    <location>
        <position position="1"/>
    </location>
</feature>
<feature type="region of interest" description="Disordered" evidence="1">
    <location>
        <begin position="53"/>
        <end position="84"/>
    </location>
</feature>
<sequence>LRGSVLGVGDQSDCEQGLRPSLPPRRPDKQALRLRRRRGNTLGRLRLRGANASLAHPGPRRRSCRRPIDHMPGDRGCHAAASRQPVGLLRHRGAATGGARSEVHARAPPLAVPLRQRPIGAGRGARRCGVV</sequence>
<feature type="compositionally biased region" description="Basic and acidic residues" evidence="1">
    <location>
        <begin position="66"/>
        <end position="77"/>
    </location>
</feature>
<dbReference type="AlphaFoldDB" id="A0A6J4UYR1"/>